<protein>
    <submittedName>
        <fullName evidence="5">LuxR family transcriptional regulator</fullName>
    </submittedName>
</protein>
<proteinExistence type="predicted"/>
<keyword evidence="3" id="KW-0804">Transcription</keyword>
<keyword evidence="1" id="KW-0805">Transcription regulation</keyword>
<keyword evidence="6" id="KW-1185">Reference proteome</keyword>
<dbReference type="Pfam" id="PF00196">
    <property type="entry name" value="GerE"/>
    <property type="match status" value="1"/>
</dbReference>
<dbReference type="PANTHER" id="PTHR44688">
    <property type="entry name" value="DNA-BINDING TRANSCRIPTIONAL ACTIVATOR DEVR_DOSR"/>
    <property type="match status" value="1"/>
</dbReference>
<dbReference type="PANTHER" id="PTHR44688:SF16">
    <property type="entry name" value="DNA-BINDING TRANSCRIPTIONAL ACTIVATOR DEVR_DOSR"/>
    <property type="match status" value="1"/>
</dbReference>
<feature type="domain" description="HTH luxR-type" evidence="4">
    <location>
        <begin position="269"/>
        <end position="334"/>
    </location>
</feature>
<evidence type="ECO:0000259" key="4">
    <source>
        <dbReference type="PROSITE" id="PS50043"/>
    </source>
</evidence>
<comment type="caution">
    <text evidence="5">The sequence shown here is derived from an EMBL/GenBank/DDBJ whole genome shotgun (WGS) entry which is preliminary data.</text>
</comment>
<evidence type="ECO:0000313" key="6">
    <source>
        <dbReference type="Proteomes" id="UP000295438"/>
    </source>
</evidence>
<organism evidence="5 6">
    <name type="scientific">Algoriphagus formosus</name>
    <dbReference type="NCBI Taxonomy" id="2007308"/>
    <lineage>
        <taxon>Bacteria</taxon>
        <taxon>Pseudomonadati</taxon>
        <taxon>Bacteroidota</taxon>
        <taxon>Cytophagia</taxon>
        <taxon>Cytophagales</taxon>
        <taxon>Cyclobacteriaceae</taxon>
        <taxon>Algoriphagus</taxon>
    </lineage>
</organism>
<reference evidence="5 6" key="1">
    <citation type="submission" date="2019-03" db="EMBL/GenBank/DDBJ databases">
        <title>Algoriphagus aquimaris sp. nov., isolated form marine sediment in Pohang, Korea.</title>
        <authorList>
            <person name="Kim J."/>
            <person name="Yoon S.-H."/>
            <person name="Lee S.-S."/>
        </authorList>
    </citation>
    <scope>NUCLEOTIDE SEQUENCE [LARGE SCALE GENOMIC DNA]</scope>
    <source>
        <strain evidence="5 6">F21</strain>
    </source>
</reference>
<name>A0A4V3AQ95_9BACT</name>
<dbReference type="RefSeq" id="WP_133391918.1">
    <property type="nucleotide sequence ID" value="NZ_SMUW01000037.1"/>
</dbReference>
<evidence type="ECO:0000313" key="5">
    <source>
        <dbReference type="EMBL" id="TDK41857.1"/>
    </source>
</evidence>
<dbReference type="Proteomes" id="UP000295438">
    <property type="component" value="Unassembled WGS sequence"/>
</dbReference>
<dbReference type="EMBL" id="SMUW01000037">
    <property type="protein sequence ID" value="TDK41857.1"/>
    <property type="molecule type" value="Genomic_DNA"/>
</dbReference>
<dbReference type="GO" id="GO:0003677">
    <property type="term" value="F:DNA binding"/>
    <property type="evidence" value="ECO:0007669"/>
    <property type="project" value="UniProtKB-KW"/>
</dbReference>
<accession>A0A4V3AQ95</accession>
<dbReference type="PROSITE" id="PS50043">
    <property type="entry name" value="HTH_LUXR_2"/>
    <property type="match status" value="1"/>
</dbReference>
<evidence type="ECO:0000256" key="2">
    <source>
        <dbReference type="ARBA" id="ARBA00023125"/>
    </source>
</evidence>
<keyword evidence="2" id="KW-0238">DNA-binding</keyword>
<gene>
    <name evidence="5" type="ORF">E1898_17930</name>
</gene>
<dbReference type="SMART" id="SM00421">
    <property type="entry name" value="HTH_LUXR"/>
    <property type="match status" value="1"/>
</dbReference>
<dbReference type="CDD" id="cd06170">
    <property type="entry name" value="LuxR_C_like"/>
    <property type="match status" value="1"/>
</dbReference>
<dbReference type="SUPFAM" id="SSF46894">
    <property type="entry name" value="C-terminal effector domain of the bipartite response regulators"/>
    <property type="match status" value="1"/>
</dbReference>
<evidence type="ECO:0000256" key="3">
    <source>
        <dbReference type="ARBA" id="ARBA00023163"/>
    </source>
</evidence>
<dbReference type="Gene3D" id="1.10.10.10">
    <property type="entry name" value="Winged helix-like DNA-binding domain superfamily/Winged helix DNA-binding domain"/>
    <property type="match status" value="1"/>
</dbReference>
<dbReference type="PRINTS" id="PR00038">
    <property type="entry name" value="HTHLUXR"/>
</dbReference>
<dbReference type="InterPro" id="IPR016032">
    <property type="entry name" value="Sig_transdc_resp-reg_C-effctor"/>
</dbReference>
<dbReference type="InterPro" id="IPR036388">
    <property type="entry name" value="WH-like_DNA-bd_sf"/>
</dbReference>
<sequence>MVVRALLIGKNPVLESNLIQVLDEISSKFILDKIILDEALPSYEYFEKFDFIFFDDHSCKREWLKFHRKLKPVFLENNVAFFLVLGKTCGKEEIYIALEAGVENILFLPLDISSAINKLKNSQDKKKFFSFYNSKDYKLFFDNSSNPKMFVKRGIVERANHAFFKSANLLNEKSIIGKEFFKLFDFESHQSNSLNMQRFEHQLVKSVEFLNVRLRQNNELFHIRTISVSNRSSKFIAEIHPISKPQKESFKDLYLLTKENYQGHNNIGFSNDYEKLTKRERQVLDLSSKGLPLKEIAQSLGLSKRTVERHRANIMQKADAHNILEAILFFSDSEVRV</sequence>
<evidence type="ECO:0000256" key="1">
    <source>
        <dbReference type="ARBA" id="ARBA00023015"/>
    </source>
</evidence>
<dbReference type="AlphaFoldDB" id="A0A4V3AQ95"/>
<dbReference type="GO" id="GO:0006355">
    <property type="term" value="P:regulation of DNA-templated transcription"/>
    <property type="evidence" value="ECO:0007669"/>
    <property type="project" value="InterPro"/>
</dbReference>
<dbReference type="InterPro" id="IPR000792">
    <property type="entry name" value="Tscrpt_reg_LuxR_C"/>
</dbReference>